<sequence length="51" mass="5825">SEKKKHLLLLRQNAHRELRNVYIVTSTYALERGNGSSLSGILLHVPIPKWS</sequence>
<accession>X1RIP4</accession>
<proteinExistence type="predicted"/>
<reference evidence="1" key="1">
    <citation type="journal article" date="2014" name="Front. Microbiol.">
        <title>High frequency of phylogenetically diverse reductive dehalogenase-homologous genes in deep subseafloor sedimentary metagenomes.</title>
        <authorList>
            <person name="Kawai M."/>
            <person name="Futagami T."/>
            <person name="Toyoda A."/>
            <person name="Takaki Y."/>
            <person name="Nishi S."/>
            <person name="Hori S."/>
            <person name="Arai W."/>
            <person name="Tsubouchi T."/>
            <person name="Morono Y."/>
            <person name="Uchiyama I."/>
            <person name="Ito T."/>
            <person name="Fujiyama A."/>
            <person name="Inagaki F."/>
            <person name="Takami H."/>
        </authorList>
    </citation>
    <scope>NUCLEOTIDE SEQUENCE</scope>
    <source>
        <strain evidence="1">Expedition CK06-06</strain>
    </source>
</reference>
<feature type="non-terminal residue" evidence="1">
    <location>
        <position position="1"/>
    </location>
</feature>
<organism evidence="1">
    <name type="scientific">marine sediment metagenome</name>
    <dbReference type="NCBI Taxonomy" id="412755"/>
    <lineage>
        <taxon>unclassified sequences</taxon>
        <taxon>metagenomes</taxon>
        <taxon>ecological metagenomes</taxon>
    </lineage>
</organism>
<dbReference type="AlphaFoldDB" id="X1RIP4"/>
<dbReference type="EMBL" id="BARW01009438">
    <property type="protein sequence ID" value="GAI80468.1"/>
    <property type="molecule type" value="Genomic_DNA"/>
</dbReference>
<evidence type="ECO:0000313" key="1">
    <source>
        <dbReference type="EMBL" id="GAI80468.1"/>
    </source>
</evidence>
<protein>
    <submittedName>
        <fullName evidence="1">Uncharacterized protein</fullName>
    </submittedName>
</protein>
<name>X1RIP4_9ZZZZ</name>
<gene>
    <name evidence="1" type="ORF">S12H4_18983</name>
</gene>
<comment type="caution">
    <text evidence="1">The sequence shown here is derived from an EMBL/GenBank/DDBJ whole genome shotgun (WGS) entry which is preliminary data.</text>
</comment>